<reference evidence="17" key="1">
    <citation type="submission" date="2021-05" db="EMBL/GenBank/DDBJ databases">
        <title>Mitochondrial genomes within bark lice (Insecta: Psocodea: Psocomorpha) reveal novel gene rearrangements containing phylogenetic signal.</title>
        <authorList>
            <person name="Saenz Manchola O.F."/>
            <person name="Virrueta Herrera S."/>
            <person name="D'alessio L.M."/>
            <person name="Yoshizawa K."/>
            <person name="Garcia Aldrete A.N."/>
            <person name="Johnson K.P."/>
        </authorList>
    </citation>
    <scope>NUCLEOTIDE SEQUENCE</scope>
</reference>
<evidence type="ECO:0000256" key="9">
    <source>
        <dbReference type="ARBA" id="ARBA00022982"/>
    </source>
</evidence>
<keyword evidence="5" id="KW-0813">Transport</keyword>
<keyword evidence="8" id="KW-1278">Translocase</keyword>
<dbReference type="AlphaFoldDB" id="A0A8K1ZFS0"/>
<dbReference type="GO" id="GO:0031966">
    <property type="term" value="C:mitochondrial membrane"/>
    <property type="evidence" value="ECO:0007669"/>
    <property type="project" value="UniProtKB-SubCell"/>
</dbReference>
<organism evidence="17">
    <name type="scientific">Kilauella sp. KispEL</name>
    <dbReference type="NCBI Taxonomy" id="1940902"/>
    <lineage>
        <taxon>Eukaryota</taxon>
        <taxon>Metazoa</taxon>
        <taxon>Ecdysozoa</taxon>
        <taxon>Arthropoda</taxon>
        <taxon>Hexapoda</taxon>
        <taxon>Insecta</taxon>
        <taxon>Pterygota</taxon>
        <taxon>Neoptera</taxon>
        <taxon>Paraneoptera</taxon>
        <taxon>Psocodea</taxon>
        <taxon>Psocomorpha</taxon>
        <taxon>Homilopsocidea</taxon>
        <taxon>Elipsocoidea</taxon>
        <taxon>Elipsocidae</taxon>
        <taxon>Kilauella</taxon>
    </lineage>
</organism>
<keyword evidence="13 16" id="KW-0472">Membrane</keyword>
<evidence type="ECO:0000256" key="4">
    <source>
        <dbReference type="ARBA" id="ARBA00021095"/>
    </source>
</evidence>
<name>A0A8K1ZFS0_9NEOP</name>
<evidence type="ECO:0000256" key="12">
    <source>
        <dbReference type="ARBA" id="ARBA00023128"/>
    </source>
</evidence>
<keyword evidence="11" id="KW-0520">NAD</keyword>
<keyword evidence="12 17" id="KW-0496">Mitochondrion</keyword>
<dbReference type="GO" id="GO:0008137">
    <property type="term" value="F:NADH dehydrogenase (ubiquinone) activity"/>
    <property type="evidence" value="ECO:0007669"/>
    <property type="project" value="UniProtKB-EC"/>
</dbReference>
<sequence length="172" mass="20397">MTFMFFSLSILLSILFFYFNNPLSLGLILILQTIFLSIFLGSMTKSLWFLYLLILVYIGGMLVLFIYVTSIFPNEKFLFNQKSWILLLSMTALLFIMIFVYTQFFFFSLNFSDFQNEFSFSDHSWMLATTKMFCSKTNLTLIFLVNYLFYCMIVVIKITKFLNGPLRQMNYV</sequence>
<dbReference type="InterPro" id="IPR050269">
    <property type="entry name" value="ComplexI_Subunit6"/>
</dbReference>
<evidence type="ECO:0000256" key="15">
    <source>
        <dbReference type="ARBA" id="ARBA00049551"/>
    </source>
</evidence>
<evidence type="ECO:0000313" key="17">
    <source>
        <dbReference type="EMBL" id="UGS80370.1"/>
    </source>
</evidence>
<feature type="transmembrane region" description="Helical" evidence="16">
    <location>
        <begin position="50"/>
        <end position="72"/>
    </location>
</feature>
<accession>A0A8K1ZFS0</accession>
<evidence type="ECO:0000256" key="1">
    <source>
        <dbReference type="ARBA" id="ARBA00004225"/>
    </source>
</evidence>
<keyword evidence="7 16" id="KW-0812">Transmembrane</keyword>
<dbReference type="PANTHER" id="PTHR11435">
    <property type="entry name" value="NADH UBIQUINONE OXIDOREDUCTASE SUBUNIT ND6"/>
    <property type="match status" value="1"/>
</dbReference>
<evidence type="ECO:0000256" key="8">
    <source>
        <dbReference type="ARBA" id="ARBA00022967"/>
    </source>
</evidence>
<comment type="catalytic activity">
    <reaction evidence="15">
        <text>a ubiquinone + NADH + 5 H(+)(in) = a ubiquinol + NAD(+) + 4 H(+)(out)</text>
        <dbReference type="Rhea" id="RHEA:29091"/>
        <dbReference type="Rhea" id="RHEA-COMP:9565"/>
        <dbReference type="Rhea" id="RHEA-COMP:9566"/>
        <dbReference type="ChEBI" id="CHEBI:15378"/>
        <dbReference type="ChEBI" id="CHEBI:16389"/>
        <dbReference type="ChEBI" id="CHEBI:17976"/>
        <dbReference type="ChEBI" id="CHEBI:57540"/>
        <dbReference type="ChEBI" id="CHEBI:57945"/>
        <dbReference type="EC" id="7.1.1.2"/>
    </reaction>
</comment>
<dbReference type="EC" id="7.1.1.2" evidence="3"/>
<comment type="subcellular location">
    <subcellularLocation>
        <location evidence="1">Mitochondrion membrane</location>
        <topology evidence="1">Multi-pass membrane protein</topology>
    </subcellularLocation>
</comment>
<protein>
    <recommendedName>
        <fullName evidence="4">NADH-ubiquinone oxidoreductase chain 6</fullName>
        <ecNumber evidence="3">7.1.1.2</ecNumber>
    </recommendedName>
    <alternativeName>
        <fullName evidence="14">NADH dehydrogenase subunit 6</fullName>
    </alternativeName>
</protein>
<evidence type="ECO:0000256" key="7">
    <source>
        <dbReference type="ARBA" id="ARBA00022692"/>
    </source>
</evidence>
<evidence type="ECO:0000256" key="14">
    <source>
        <dbReference type="ARBA" id="ARBA00031019"/>
    </source>
</evidence>
<geneLocation type="mitochondrion" evidence="17"/>
<evidence type="ECO:0000256" key="6">
    <source>
        <dbReference type="ARBA" id="ARBA00022660"/>
    </source>
</evidence>
<feature type="transmembrane region" description="Helical" evidence="16">
    <location>
        <begin position="139"/>
        <end position="159"/>
    </location>
</feature>
<evidence type="ECO:0000256" key="16">
    <source>
        <dbReference type="SAM" id="Phobius"/>
    </source>
</evidence>
<keyword evidence="10 16" id="KW-1133">Transmembrane helix</keyword>
<gene>
    <name evidence="17" type="primary">ND6</name>
</gene>
<evidence type="ECO:0000256" key="2">
    <source>
        <dbReference type="ARBA" id="ARBA00005698"/>
    </source>
</evidence>
<proteinExistence type="inferred from homology"/>
<dbReference type="PANTHER" id="PTHR11435:SF1">
    <property type="entry name" value="NADH-UBIQUINONE OXIDOREDUCTASE CHAIN 6"/>
    <property type="match status" value="1"/>
</dbReference>
<evidence type="ECO:0000256" key="11">
    <source>
        <dbReference type="ARBA" id="ARBA00023027"/>
    </source>
</evidence>
<keyword evidence="6" id="KW-0679">Respiratory chain</keyword>
<evidence type="ECO:0000256" key="13">
    <source>
        <dbReference type="ARBA" id="ARBA00023136"/>
    </source>
</evidence>
<feature type="transmembrane region" description="Helical" evidence="16">
    <location>
        <begin position="84"/>
        <end position="106"/>
    </location>
</feature>
<evidence type="ECO:0000256" key="5">
    <source>
        <dbReference type="ARBA" id="ARBA00022448"/>
    </source>
</evidence>
<evidence type="ECO:0000256" key="10">
    <source>
        <dbReference type="ARBA" id="ARBA00022989"/>
    </source>
</evidence>
<dbReference type="EMBL" id="MZ274197">
    <property type="protein sequence ID" value="UGS80370.1"/>
    <property type="molecule type" value="Genomic_DNA"/>
</dbReference>
<evidence type="ECO:0000256" key="3">
    <source>
        <dbReference type="ARBA" id="ARBA00012944"/>
    </source>
</evidence>
<comment type="similarity">
    <text evidence="2">Belongs to the complex I subunit 6 family.</text>
</comment>
<keyword evidence="9" id="KW-0249">Electron transport</keyword>